<reference evidence="2 3" key="1">
    <citation type="submission" date="2020-10" db="EMBL/GenBank/DDBJ databases">
        <title>Ca. Dormibacterota MAGs.</title>
        <authorList>
            <person name="Montgomery K."/>
        </authorList>
    </citation>
    <scope>NUCLEOTIDE SEQUENCE [LARGE SCALE GENOMIC DNA]</scope>
    <source>
        <strain evidence="2">Mitchell_Peninsula_5</strain>
    </source>
</reference>
<protein>
    <submittedName>
        <fullName evidence="2">SDR family NAD(P)-dependent oxidoreductase</fullName>
    </submittedName>
</protein>
<accession>A0A934KJ71</accession>
<dbReference type="PANTHER" id="PTHR43245:SF13">
    <property type="entry name" value="UDP-D-APIOSE_UDP-D-XYLOSE SYNTHASE 2"/>
    <property type="match status" value="1"/>
</dbReference>
<sequence length="373" mass="40356">MTAVRALVTGGAGFVGSHLVDALLEDGLDVTVLDNLDPQAHEGGVPRFLNGAARHIAGDLRDRDSVATAMEDVQVVFHQGGMVGNGQSMYEMARYIDVNARGTAVLMEEVLRRRDRVRRVVAASSMVVYGDGAYECQNHGVVSALPRAAADLDARRWEPRCPCCRAFVQPAPTAEDFLLRPTSPYAIGKLACEQLVLVTGEAHGIECVALRYLNVYGPRQALGNPYTGVAAVFCTRLLAGRPPLIFEDGEQQRDLVHVDDVVCANLRAMSSPKAVGQAINVGTGTSLTVRALADTLAHALAPQIEPEISQRWRAGDIRHCWADTRRARDLLGFVAQTDRSDALRRLAEWVAGEAPIDRTEAAMAELSARGLIR</sequence>
<proteinExistence type="predicted"/>
<dbReference type="Gene3D" id="3.40.50.720">
    <property type="entry name" value="NAD(P)-binding Rossmann-like Domain"/>
    <property type="match status" value="1"/>
</dbReference>
<evidence type="ECO:0000259" key="1">
    <source>
        <dbReference type="Pfam" id="PF01370"/>
    </source>
</evidence>
<dbReference type="AlphaFoldDB" id="A0A934KJ71"/>
<organism evidence="2 3">
    <name type="scientific">Candidatus Amunia macphersoniae</name>
    <dbReference type="NCBI Taxonomy" id="3127014"/>
    <lineage>
        <taxon>Bacteria</taxon>
        <taxon>Bacillati</taxon>
        <taxon>Candidatus Dormiibacterota</taxon>
        <taxon>Candidatus Dormibacteria</taxon>
        <taxon>Candidatus Aeolococcales</taxon>
        <taxon>Candidatus Aeolococcaceae</taxon>
        <taxon>Candidatus Amunia</taxon>
    </lineage>
</organism>
<dbReference type="InterPro" id="IPR001509">
    <property type="entry name" value="Epimerase_deHydtase"/>
</dbReference>
<dbReference type="PANTHER" id="PTHR43245">
    <property type="entry name" value="BIFUNCTIONAL POLYMYXIN RESISTANCE PROTEIN ARNA"/>
    <property type="match status" value="1"/>
</dbReference>
<evidence type="ECO:0000313" key="2">
    <source>
        <dbReference type="EMBL" id="MBJ7610421.1"/>
    </source>
</evidence>
<dbReference type="InterPro" id="IPR050177">
    <property type="entry name" value="Lipid_A_modif_metabolic_enz"/>
</dbReference>
<dbReference type="Proteomes" id="UP000614410">
    <property type="component" value="Unassembled WGS sequence"/>
</dbReference>
<name>A0A934KJ71_9BACT</name>
<dbReference type="Pfam" id="PF01370">
    <property type="entry name" value="Epimerase"/>
    <property type="match status" value="2"/>
</dbReference>
<feature type="domain" description="NAD-dependent epimerase/dehydratase" evidence="1">
    <location>
        <begin position="6"/>
        <end position="134"/>
    </location>
</feature>
<comment type="caution">
    <text evidence="2">The sequence shown here is derived from an EMBL/GenBank/DDBJ whole genome shotgun (WGS) entry which is preliminary data.</text>
</comment>
<gene>
    <name evidence="2" type="ORF">JF887_13465</name>
</gene>
<dbReference type="InterPro" id="IPR036291">
    <property type="entry name" value="NAD(P)-bd_dom_sf"/>
</dbReference>
<evidence type="ECO:0000313" key="3">
    <source>
        <dbReference type="Proteomes" id="UP000614410"/>
    </source>
</evidence>
<dbReference type="SUPFAM" id="SSF51735">
    <property type="entry name" value="NAD(P)-binding Rossmann-fold domains"/>
    <property type="match status" value="1"/>
</dbReference>
<feature type="domain" description="NAD-dependent epimerase/dehydratase" evidence="1">
    <location>
        <begin position="172"/>
        <end position="282"/>
    </location>
</feature>
<dbReference type="EMBL" id="JAEKNN010000062">
    <property type="protein sequence ID" value="MBJ7610421.1"/>
    <property type="molecule type" value="Genomic_DNA"/>
</dbReference>